<reference evidence="1" key="1">
    <citation type="submission" date="2022-02" db="EMBL/GenBank/DDBJ databases">
        <title>Plant Genome Project.</title>
        <authorList>
            <person name="Zhang R.-G."/>
        </authorList>
    </citation>
    <scope>NUCLEOTIDE SEQUENCE</scope>
    <source>
        <strain evidence="1">AT1</strain>
    </source>
</reference>
<comment type="caution">
    <text evidence="1">The sequence shown here is derived from an EMBL/GenBank/DDBJ whole genome shotgun (WGS) entry which is preliminary data.</text>
</comment>
<sequence length="116" mass="13436">MDGGDEGGYVTPTLSRFVLWLSPNSVFGSDFWKGEMNTVEDPYPAEGGFVKGSRTNEEREARRSPKNSLVTPPPYRRLQLSSSCSLHWLRYGCSLNLRSFLWFLKTVKNRWVEFFY</sequence>
<evidence type="ECO:0000313" key="1">
    <source>
        <dbReference type="EMBL" id="KAI8534661.1"/>
    </source>
</evidence>
<gene>
    <name evidence="1" type="ORF">RHMOL_Rhmol10G0107400</name>
</gene>
<organism evidence="1 2">
    <name type="scientific">Rhododendron molle</name>
    <name type="common">Chinese azalea</name>
    <name type="synonym">Azalea mollis</name>
    <dbReference type="NCBI Taxonomy" id="49168"/>
    <lineage>
        <taxon>Eukaryota</taxon>
        <taxon>Viridiplantae</taxon>
        <taxon>Streptophyta</taxon>
        <taxon>Embryophyta</taxon>
        <taxon>Tracheophyta</taxon>
        <taxon>Spermatophyta</taxon>
        <taxon>Magnoliopsida</taxon>
        <taxon>eudicotyledons</taxon>
        <taxon>Gunneridae</taxon>
        <taxon>Pentapetalae</taxon>
        <taxon>asterids</taxon>
        <taxon>Ericales</taxon>
        <taxon>Ericaceae</taxon>
        <taxon>Ericoideae</taxon>
        <taxon>Rhodoreae</taxon>
        <taxon>Rhododendron</taxon>
    </lineage>
</organism>
<dbReference type="Proteomes" id="UP001062846">
    <property type="component" value="Chromosome 10"/>
</dbReference>
<name>A0ACC0M1M4_RHOML</name>
<dbReference type="EMBL" id="CM046397">
    <property type="protein sequence ID" value="KAI8534661.1"/>
    <property type="molecule type" value="Genomic_DNA"/>
</dbReference>
<protein>
    <submittedName>
        <fullName evidence="1">Uncharacterized protein</fullName>
    </submittedName>
</protein>
<proteinExistence type="predicted"/>
<evidence type="ECO:0000313" key="2">
    <source>
        <dbReference type="Proteomes" id="UP001062846"/>
    </source>
</evidence>
<accession>A0ACC0M1M4</accession>
<keyword evidence="2" id="KW-1185">Reference proteome</keyword>